<dbReference type="HAMAP" id="MF_00956">
    <property type="entry name" value="GDP_fucose_synth"/>
    <property type="match status" value="1"/>
</dbReference>
<dbReference type="GO" id="GO:0050577">
    <property type="term" value="F:GDP-L-fucose synthase activity"/>
    <property type="evidence" value="ECO:0007669"/>
    <property type="project" value="UniProtKB-UniRule"/>
</dbReference>
<feature type="binding site" evidence="5">
    <location>
        <position position="203"/>
    </location>
    <ligand>
        <name>substrate</name>
    </ligand>
</feature>
<comment type="similarity">
    <text evidence="1 5">Belongs to the NAD(P)-dependent epimerase/dehydratase family. Fucose synthase subfamily.</text>
</comment>
<comment type="pathway">
    <text evidence="5">Nucleotide-sugar biosynthesis; GDP-L-fucose biosynthesis via de novo pathway; GDP-L-fucose from GDP-alpha-D-mannose: step 2/2.</text>
</comment>
<dbReference type="UniPathway" id="UPA00128">
    <property type="reaction ID" value="UER00191"/>
</dbReference>
<evidence type="ECO:0000259" key="6">
    <source>
        <dbReference type="Pfam" id="PF01370"/>
    </source>
</evidence>
<dbReference type="InterPro" id="IPR028614">
    <property type="entry name" value="GDP_fucose/colitose_synth"/>
</dbReference>
<keyword evidence="8" id="KW-1185">Reference proteome</keyword>
<dbReference type="GO" id="GO:0042351">
    <property type="term" value="P:'de novo' GDP-L-fucose biosynthetic process"/>
    <property type="evidence" value="ECO:0007669"/>
    <property type="project" value="UniProtKB-UniRule"/>
</dbReference>
<feature type="site" description="Important for catalytic activity" evidence="5">
    <location>
        <position position="108"/>
    </location>
</feature>
<feature type="binding site" evidence="5">
    <location>
        <begin position="106"/>
        <end position="109"/>
    </location>
    <ligand>
        <name>NADP(+)</name>
        <dbReference type="ChEBI" id="CHEBI:58349"/>
    </ligand>
</feature>
<dbReference type="GO" id="GO:0070401">
    <property type="term" value="F:NADP+ binding"/>
    <property type="evidence" value="ECO:0007669"/>
    <property type="project" value="UniProtKB-UniRule"/>
</dbReference>
<feature type="site" description="Important for catalytic activity" evidence="5">
    <location>
        <position position="110"/>
    </location>
</feature>
<dbReference type="OrthoDB" id="9811425at2"/>
<dbReference type="Pfam" id="PF01370">
    <property type="entry name" value="Epimerase"/>
    <property type="match status" value="1"/>
</dbReference>
<dbReference type="GO" id="GO:0016853">
    <property type="term" value="F:isomerase activity"/>
    <property type="evidence" value="ECO:0007669"/>
    <property type="project" value="UniProtKB-KW"/>
</dbReference>
<evidence type="ECO:0000313" key="7">
    <source>
        <dbReference type="EMBL" id="QEG42812.1"/>
    </source>
</evidence>
<proteinExistence type="inferred from homology"/>
<comment type="function">
    <text evidence="5">Catalyzes the two-step NADP-dependent conversion of GDP-4-dehydro-6-deoxy-D-mannose to GDP-fucose, involving an epimerase and a reductase reaction.</text>
</comment>
<dbReference type="PANTHER" id="PTHR43238">
    <property type="entry name" value="GDP-L-FUCOSE SYNTHASE"/>
    <property type="match status" value="1"/>
</dbReference>
<evidence type="ECO:0000256" key="4">
    <source>
        <dbReference type="ARBA" id="ARBA00023235"/>
    </source>
</evidence>
<feature type="binding site" evidence="5">
    <location>
        <begin position="164"/>
        <end position="167"/>
    </location>
    <ligand>
        <name>NADP(+)</name>
        <dbReference type="ChEBI" id="CHEBI:58349"/>
    </ligand>
</feature>
<feature type="binding site" evidence="5">
    <location>
        <position position="210"/>
    </location>
    <ligand>
        <name>substrate</name>
    </ligand>
</feature>
<dbReference type="Gene3D" id="3.40.50.720">
    <property type="entry name" value="NAD(P)-binding Rossmann-like Domain"/>
    <property type="match status" value="1"/>
</dbReference>
<gene>
    <name evidence="5 7" type="primary">fcl</name>
    <name evidence="7" type="ORF">UC8_48540</name>
</gene>
<comment type="catalytic activity">
    <reaction evidence="5">
        <text>GDP-beta-L-fucose + NADP(+) = GDP-4-dehydro-alpha-D-rhamnose + NADPH + H(+)</text>
        <dbReference type="Rhea" id="RHEA:18885"/>
        <dbReference type="ChEBI" id="CHEBI:15378"/>
        <dbReference type="ChEBI" id="CHEBI:57273"/>
        <dbReference type="ChEBI" id="CHEBI:57783"/>
        <dbReference type="ChEBI" id="CHEBI:57964"/>
        <dbReference type="ChEBI" id="CHEBI:58349"/>
        <dbReference type="EC" id="1.1.1.271"/>
    </reaction>
</comment>
<keyword evidence="3 5" id="KW-0560">Oxidoreductase</keyword>
<feature type="binding site" evidence="5">
    <location>
        <position position="188"/>
    </location>
    <ligand>
        <name>substrate</name>
    </ligand>
</feature>
<evidence type="ECO:0000256" key="5">
    <source>
        <dbReference type="HAMAP-Rule" id="MF_00956"/>
    </source>
</evidence>
<keyword evidence="4 5" id="KW-0413">Isomerase</keyword>
<evidence type="ECO:0000313" key="8">
    <source>
        <dbReference type="Proteomes" id="UP000325286"/>
    </source>
</evidence>
<feature type="binding site" evidence="5">
    <location>
        <position position="270"/>
    </location>
    <ligand>
        <name>substrate</name>
    </ligand>
</feature>
<accession>A0A5B9QXS5</accession>
<dbReference type="CDD" id="cd05239">
    <property type="entry name" value="GDP_FS_SDR_e"/>
    <property type="match status" value="1"/>
</dbReference>
<evidence type="ECO:0000256" key="3">
    <source>
        <dbReference type="ARBA" id="ARBA00023002"/>
    </source>
</evidence>
<keyword evidence="5" id="KW-0511">Multifunctional enzyme</keyword>
<dbReference type="PANTHER" id="PTHR43238:SF1">
    <property type="entry name" value="GDP-L-FUCOSE SYNTHASE"/>
    <property type="match status" value="1"/>
</dbReference>
<feature type="binding site" evidence="5">
    <location>
        <position position="141"/>
    </location>
    <ligand>
        <name>NADP(+)</name>
        <dbReference type="ChEBI" id="CHEBI:58349"/>
    </ligand>
</feature>
<feature type="binding site" evidence="5">
    <location>
        <position position="180"/>
    </location>
    <ligand>
        <name>NADP(+)</name>
        <dbReference type="ChEBI" id="CHEBI:58349"/>
    </ligand>
</feature>
<dbReference type="Gene3D" id="3.90.25.10">
    <property type="entry name" value="UDP-galactose 4-epimerase, domain 1"/>
    <property type="match status" value="1"/>
</dbReference>
<feature type="binding site" evidence="5">
    <location>
        <begin position="11"/>
        <end position="17"/>
    </location>
    <ligand>
        <name>NADP(+)</name>
        <dbReference type="ChEBI" id="CHEBI:58349"/>
    </ligand>
</feature>
<dbReference type="AlphaFoldDB" id="A0A5B9QXS5"/>
<feature type="active site" description="Proton donor/acceptor" evidence="5">
    <location>
        <position position="137"/>
    </location>
</feature>
<evidence type="ECO:0000256" key="2">
    <source>
        <dbReference type="ARBA" id="ARBA00022857"/>
    </source>
</evidence>
<dbReference type="InterPro" id="IPR036291">
    <property type="entry name" value="NAD(P)-bd_dom_sf"/>
</dbReference>
<dbReference type="Proteomes" id="UP000325286">
    <property type="component" value="Chromosome"/>
</dbReference>
<dbReference type="KEGG" id="rul:UC8_48540"/>
<evidence type="ECO:0000256" key="1">
    <source>
        <dbReference type="ARBA" id="ARBA00005959"/>
    </source>
</evidence>
<organism evidence="7 8">
    <name type="scientific">Roseimaritima ulvae</name>
    <dbReference type="NCBI Taxonomy" id="980254"/>
    <lineage>
        <taxon>Bacteria</taxon>
        <taxon>Pseudomonadati</taxon>
        <taxon>Planctomycetota</taxon>
        <taxon>Planctomycetia</taxon>
        <taxon>Pirellulales</taxon>
        <taxon>Pirellulaceae</taxon>
        <taxon>Roseimaritima</taxon>
    </lineage>
</organism>
<keyword evidence="2 5" id="KW-0521">NADP</keyword>
<dbReference type="InterPro" id="IPR001509">
    <property type="entry name" value="Epimerase_deHydtase"/>
</dbReference>
<feature type="domain" description="NAD-dependent epimerase/dehydratase" evidence="6">
    <location>
        <begin position="7"/>
        <end position="238"/>
    </location>
</feature>
<protein>
    <recommendedName>
        <fullName evidence="5">GDP-L-fucose synthase</fullName>
        <ecNumber evidence="5">1.1.1.271</ecNumber>
    </recommendedName>
    <alternativeName>
        <fullName evidence="5">GDP-4-keto-6-deoxy-D-mannose-3,5-epimerase-4-reductase</fullName>
    </alternativeName>
</protein>
<reference evidence="7 8" key="1">
    <citation type="submission" date="2019-08" db="EMBL/GenBank/DDBJ databases">
        <title>Deep-cultivation of Planctomycetes and their phenomic and genomic characterization uncovers novel biology.</title>
        <authorList>
            <person name="Wiegand S."/>
            <person name="Jogler M."/>
            <person name="Boedeker C."/>
            <person name="Pinto D."/>
            <person name="Vollmers J."/>
            <person name="Rivas-Marin E."/>
            <person name="Kohn T."/>
            <person name="Peeters S.H."/>
            <person name="Heuer A."/>
            <person name="Rast P."/>
            <person name="Oberbeckmann S."/>
            <person name="Bunk B."/>
            <person name="Jeske O."/>
            <person name="Meyerdierks A."/>
            <person name="Storesund J.E."/>
            <person name="Kallscheuer N."/>
            <person name="Luecker S."/>
            <person name="Lage O.M."/>
            <person name="Pohl T."/>
            <person name="Merkel B.J."/>
            <person name="Hornburger P."/>
            <person name="Mueller R.-W."/>
            <person name="Bruemmer F."/>
            <person name="Labrenz M."/>
            <person name="Spormann A.M."/>
            <person name="Op den Camp H."/>
            <person name="Overmann J."/>
            <person name="Amann R."/>
            <person name="Jetten M.S.M."/>
            <person name="Mascher T."/>
            <person name="Medema M.H."/>
            <person name="Devos D.P."/>
            <person name="Kaster A.-K."/>
            <person name="Ovreas L."/>
            <person name="Rohde M."/>
            <person name="Galperin M.Y."/>
            <person name="Jogler C."/>
        </authorList>
    </citation>
    <scope>NUCLEOTIDE SEQUENCE [LARGE SCALE GENOMIC DNA]</scope>
    <source>
        <strain evidence="7 8">UC8</strain>
    </source>
</reference>
<dbReference type="EMBL" id="CP042914">
    <property type="protein sequence ID" value="QEG42812.1"/>
    <property type="molecule type" value="Genomic_DNA"/>
</dbReference>
<dbReference type="RefSeq" id="WP_068132651.1">
    <property type="nucleotide sequence ID" value="NZ_CP042914.1"/>
</dbReference>
<sequence length="310" mass="34107">MQAHDVILVTGGSGMVGGQLAAQLRADGFTQVLTPTRGQLDLSDAQSVERWFAKHRPRYAFLLAAQVGGIAANVADPVGFLENNLLLAVHALNACQRHGVEKLLMLGSTCIYPRDCPQPIREEALLSGPLEPTNEAYALSKIAALRLAQAYRQQYGLRCVLPMPCNIYGTGDHFDLQRSHVLSALVKRFVDAVEARAERLTLWGTGTPRREFMHVDDVVAGMRFLFDRLDDGQIINLGTGVDLTIAELAERVAEAAGFHGTIDWDPTHPDGTPRKCSDPSRLRALGFQPRVDLDSGIRRTVAEYRRLQTQ</sequence>
<dbReference type="SUPFAM" id="SSF51735">
    <property type="entry name" value="NAD(P)-binding Rossmann-fold domains"/>
    <property type="match status" value="1"/>
</dbReference>
<dbReference type="EC" id="1.1.1.271" evidence="5"/>
<name>A0A5B9QXS5_9BACT</name>